<dbReference type="Proteomes" id="UP000001542">
    <property type="component" value="Unassembled WGS sequence"/>
</dbReference>
<gene>
    <name evidence="2" type="ORF">TVAG_219700</name>
</gene>
<name>A2DXS8_TRIV3</name>
<dbReference type="VEuPathDB" id="TrichDB:TVAG_219700"/>
<keyword evidence="1" id="KW-0812">Transmembrane</keyword>
<keyword evidence="3" id="KW-1185">Reference proteome</keyword>
<dbReference type="AlphaFoldDB" id="A2DXS8"/>
<keyword evidence="1" id="KW-0472">Membrane</keyword>
<reference evidence="2" key="1">
    <citation type="submission" date="2006-10" db="EMBL/GenBank/DDBJ databases">
        <authorList>
            <person name="Amadeo P."/>
            <person name="Zhao Q."/>
            <person name="Wortman J."/>
            <person name="Fraser-Liggett C."/>
            <person name="Carlton J."/>
        </authorList>
    </citation>
    <scope>NUCLEOTIDE SEQUENCE</scope>
    <source>
        <strain evidence="2">G3</strain>
    </source>
</reference>
<evidence type="ECO:0000256" key="1">
    <source>
        <dbReference type="SAM" id="Phobius"/>
    </source>
</evidence>
<dbReference type="KEGG" id="tva:4772784"/>
<sequence length="356" mass="40631">MINCTVTEYTQPKYISNCFANFELAGFEFNENPEISLDPIINYHDYEFVPQNYSYVNEHKEEPLTFPGFYHNILIKNCEFTETTDIYLIAASCSNIKLLEIENCKFYNIASLGYFMIFVPVGSEQYSDYINISISDICISNCLYYKLFNIEKSDNFDMESATITRCASQLTDLVSSIFSINTMKSQFITGINLSNSFILAFSSHVIDTNNSTYSYSNYFNLSSVEFFQSEFHVEYYCNFVGIMLQNMNHAKNTTLAYCVIVDSDHNLTRLLALQECQEYNSSDKKVKLIKNDGQFGNYCKNKMSAGAITAIVLGFVIALMLLVTVLLLFIIRRINRSNNALKNRIDLGASIVSDFG</sequence>
<proteinExistence type="predicted"/>
<feature type="transmembrane region" description="Helical" evidence="1">
    <location>
        <begin position="307"/>
        <end position="331"/>
    </location>
</feature>
<dbReference type="InParanoid" id="A2DXS8"/>
<protein>
    <submittedName>
        <fullName evidence="2">Uncharacterized protein</fullName>
    </submittedName>
</protein>
<reference evidence="2" key="2">
    <citation type="journal article" date="2007" name="Science">
        <title>Draft genome sequence of the sexually transmitted pathogen Trichomonas vaginalis.</title>
        <authorList>
            <person name="Carlton J.M."/>
            <person name="Hirt R.P."/>
            <person name="Silva J.C."/>
            <person name="Delcher A.L."/>
            <person name="Schatz M."/>
            <person name="Zhao Q."/>
            <person name="Wortman J.R."/>
            <person name="Bidwell S.L."/>
            <person name="Alsmark U.C.M."/>
            <person name="Besteiro S."/>
            <person name="Sicheritz-Ponten T."/>
            <person name="Noel C.J."/>
            <person name="Dacks J.B."/>
            <person name="Foster P.G."/>
            <person name="Simillion C."/>
            <person name="Van de Peer Y."/>
            <person name="Miranda-Saavedra D."/>
            <person name="Barton G.J."/>
            <person name="Westrop G.D."/>
            <person name="Mueller S."/>
            <person name="Dessi D."/>
            <person name="Fiori P.L."/>
            <person name="Ren Q."/>
            <person name="Paulsen I."/>
            <person name="Zhang H."/>
            <person name="Bastida-Corcuera F.D."/>
            <person name="Simoes-Barbosa A."/>
            <person name="Brown M.T."/>
            <person name="Hayes R.D."/>
            <person name="Mukherjee M."/>
            <person name="Okumura C.Y."/>
            <person name="Schneider R."/>
            <person name="Smith A.J."/>
            <person name="Vanacova S."/>
            <person name="Villalvazo M."/>
            <person name="Haas B.J."/>
            <person name="Pertea M."/>
            <person name="Feldblyum T.V."/>
            <person name="Utterback T.R."/>
            <person name="Shu C.L."/>
            <person name="Osoegawa K."/>
            <person name="de Jong P.J."/>
            <person name="Hrdy I."/>
            <person name="Horvathova L."/>
            <person name="Zubacova Z."/>
            <person name="Dolezal P."/>
            <person name="Malik S.B."/>
            <person name="Logsdon J.M. Jr."/>
            <person name="Henze K."/>
            <person name="Gupta A."/>
            <person name="Wang C.C."/>
            <person name="Dunne R.L."/>
            <person name="Upcroft J.A."/>
            <person name="Upcroft P."/>
            <person name="White O."/>
            <person name="Salzberg S.L."/>
            <person name="Tang P."/>
            <person name="Chiu C.-H."/>
            <person name="Lee Y.-S."/>
            <person name="Embley T.M."/>
            <person name="Coombs G.H."/>
            <person name="Mottram J.C."/>
            <person name="Tachezy J."/>
            <person name="Fraser-Liggett C.M."/>
            <person name="Johnson P.J."/>
        </authorList>
    </citation>
    <scope>NUCLEOTIDE SEQUENCE [LARGE SCALE GENOMIC DNA]</scope>
    <source>
        <strain evidence="2">G3</strain>
    </source>
</reference>
<evidence type="ECO:0000313" key="3">
    <source>
        <dbReference type="Proteomes" id="UP000001542"/>
    </source>
</evidence>
<accession>A2DXS8</accession>
<dbReference type="EMBL" id="DS113265">
    <property type="protein sequence ID" value="EAY14788.1"/>
    <property type="molecule type" value="Genomic_DNA"/>
</dbReference>
<organism evidence="2 3">
    <name type="scientific">Trichomonas vaginalis (strain ATCC PRA-98 / G3)</name>
    <dbReference type="NCBI Taxonomy" id="412133"/>
    <lineage>
        <taxon>Eukaryota</taxon>
        <taxon>Metamonada</taxon>
        <taxon>Parabasalia</taxon>
        <taxon>Trichomonadida</taxon>
        <taxon>Trichomonadidae</taxon>
        <taxon>Trichomonas</taxon>
    </lineage>
</organism>
<dbReference type="VEuPathDB" id="TrichDB:TVAGG3_0683380"/>
<dbReference type="RefSeq" id="XP_001327011.1">
    <property type="nucleotide sequence ID" value="XM_001326976.1"/>
</dbReference>
<keyword evidence="1" id="KW-1133">Transmembrane helix</keyword>
<dbReference type="SMR" id="A2DXS8"/>
<evidence type="ECO:0000313" key="2">
    <source>
        <dbReference type="EMBL" id="EAY14788.1"/>
    </source>
</evidence>